<gene>
    <name evidence="4" type="ORF">CBM2594_A10166</name>
</gene>
<evidence type="ECO:0000313" key="4">
    <source>
        <dbReference type="EMBL" id="SPC06204.1"/>
    </source>
</evidence>
<dbReference type="GO" id="GO:0000976">
    <property type="term" value="F:transcription cis-regulatory region binding"/>
    <property type="evidence" value="ECO:0007669"/>
    <property type="project" value="TreeGrafter"/>
</dbReference>
<dbReference type="Proteomes" id="UP000257139">
    <property type="component" value="Chromosome CBM2594_a"/>
</dbReference>
<dbReference type="InterPro" id="IPR011006">
    <property type="entry name" value="CheY-like_superfamily"/>
</dbReference>
<dbReference type="PROSITE" id="PS50110">
    <property type="entry name" value="RESPONSE_REGULATORY"/>
    <property type="match status" value="1"/>
</dbReference>
<keyword evidence="3" id="KW-0238">DNA-binding</keyword>
<dbReference type="PANTHER" id="PTHR48111">
    <property type="entry name" value="REGULATOR OF RPOS"/>
    <property type="match status" value="1"/>
</dbReference>
<evidence type="ECO:0000256" key="1">
    <source>
        <dbReference type="ARBA" id="ARBA00022553"/>
    </source>
</evidence>
<sequence length="260" mass="28427">MAFAAGNRARADPVVKLCPTQRAHCGASAHRSHDVKIAALQADPTLAVSIEQTLRLNGHQCTRYLNGRALIGALRGKSFDLLMLDCDTPGIPALEVLAWVRRTLGHEMPVMLTGTSNEEGFVAACLAQGADSYVPKPLRTAELGARVLALLRRARPASADCDLEHGPFRFATAERQVWVKGKPVLLAPKEFDLAVLLFRNLGSLVLRQTMVDHVWRYHMDAASRTVDSHLSRVRTKLALWPHNGVRLSSVYGLGSRLDAA</sequence>
<organism evidence="4">
    <name type="scientific">Cupriavidus taiwanensis</name>
    <dbReference type="NCBI Taxonomy" id="164546"/>
    <lineage>
        <taxon>Bacteria</taxon>
        <taxon>Pseudomonadati</taxon>
        <taxon>Pseudomonadota</taxon>
        <taxon>Betaproteobacteria</taxon>
        <taxon>Burkholderiales</taxon>
        <taxon>Burkholderiaceae</taxon>
        <taxon>Cupriavidus</taxon>
    </lineage>
</organism>
<reference evidence="4" key="1">
    <citation type="submission" date="2018-01" db="EMBL/GenBank/DDBJ databases">
        <authorList>
            <person name="Clerissi C."/>
        </authorList>
    </citation>
    <scope>NUCLEOTIDE SEQUENCE [LARGE SCALE GENOMIC DNA]</scope>
    <source>
        <strain evidence="4">Cupriavidus taiwanensis STM 6021</strain>
    </source>
</reference>
<dbReference type="Pfam" id="PF00072">
    <property type="entry name" value="Response_reg"/>
    <property type="match status" value="1"/>
</dbReference>
<dbReference type="InterPro" id="IPR001789">
    <property type="entry name" value="Sig_transdc_resp-reg_receiver"/>
</dbReference>
<dbReference type="GO" id="GO:0005829">
    <property type="term" value="C:cytosol"/>
    <property type="evidence" value="ECO:0007669"/>
    <property type="project" value="TreeGrafter"/>
</dbReference>
<protein>
    <submittedName>
        <fullName evidence="4">Putative RESPONSE REGULATOR</fullName>
    </submittedName>
</protein>
<evidence type="ECO:0000256" key="2">
    <source>
        <dbReference type="ARBA" id="ARBA00023012"/>
    </source>
</evidence>
<dbReference type="SUPFAM" id="SSF52172">
    <property type="entry name" value="CheY-like"/>
    <property type="match status" value="1"/>
</dbReference>
<dbReference type="InterPro" id="IPR036388">
    <property type="entry name" value="WH-like_DNA-bd_sf"/>
</dbReference>
<dbReference type="AlphaFoldDB" id="A0A375FPD7"/>
<dbReference type="SMART" id="SM00862">
    <property type="entry name" value="Trans_reg_C"/>
    <property type="match status" value="1"/>
</dbReference>
<dbReference type="Pfam" id="PF00486">
    <property type="entry name" value="Trans_reg_C"/>
    <property type="match status" value="1"/>
</dbReference>
<dbReference type="PROSITE" id="PS51755">
    <property type="entry name" value="OMPR_PHOB"/>
    <property type="match status" value="1"/>
</dbReference>
<accession>A0A375FPD7</accession>
<dbReference type="GO" id="GO:0006355">
    <property type="term" value="P:regulation of DNA-templated transcription"/>
    <property type="evidence" value="ECO:0007669"/>
    <property type="project" value="InterPro"/>
</dbReference>
<dbReference type="GO" id="GO:0000156">
    <property type="term" value="F:phosphorelay response regulator activity"/>
    <property type="evidence" value="ECO:0007669"/>
    <property type="project" value="TreeGrafter"/>
</dbReference>
<dbReference type="Gene3D" id="1.10.10.10">
    <property type="entry name" value="Winged helix-like DNA-binding domain superfamily/Winged helix DNA-binding domain"/>
    <property type="match status" value="1"/>
</dbReference>
<keyword evidence="2" id="KW-0902">Two-component regulatory system</keyword>
<comment type="caution">
    <text evidence="4">The sequence shown here is derived from an EMBL/GenBank/DDBJ whole genome shotgun (WGS) entry which is preliminary data.</text>
</comment>
<name>A0A375FPD7_9BURK</name>
<dbReference type="Gene3D" id="3.40.50.2300">
    <property type="match status" value="1"/>
</dbReference>
<evidence type="ECO:0000256" key="3">
    <source>
        <dbReference type="ARBA" id="ARBA00023125"/>
    </source>
</evidence>
<proteinExistence type="predicted"/>
<dbReference type="GO" id="GO:0032993">
    <property type="term" value="C:protein-DNA complex"/>
    <property type="evidence" value="ECO:0007669"/>
    <property type="project" value="TreeGrafter"/>
</dbReference>
<keyword evidence="1" id="KW-0597">Phosphoprotein</keyword>
<dbReference type="SMART" id="SM00448">
    <property type="entry name" value="REC"/>
    <property type="match status" value="1"/>
</dbReference>
<dbReference type="InterPro" id="IPR039420">
    <property type="entry name" value="WalR-like"/>
</dbReference>
<dbReference type="PANTHER" id="PTHR48111:SF40">
    <property type="entry name" value="PHOSPHATE REGULON TRANSCRIPTIONAL REGULATORY PROTEIN PHOB"/>
    <property type="match status" value="1"/>
</dbReference>
<dbReference type="CDD" id="cd00383">
    <property type="entry name" value="trans_reg_C"/>
    <property type="match status" value="1"/>
</dbReference>
<dbReference type="InterPro" id="IPR001867">
    <property type="entry name" value="OmpR/PhoB-type_DNA-bd"/>
</dbReference>
<dbReference type="EMBL" id="OGUU01000001">
    <property type="protein sequence ID" value="SPC06204.1"/>
    <property type="molecule type" value="Genomic_DNA"/>
</dbReference>